<evidence type="ECO:0000313" key="4">
    <source>
        <dbReference type="RefSeq" id="XP_021290814.1"/>
    </source>
</evidence>
<evidence type="ECO:0000313" key="3">
    <source>
        <dbReference type="Proteomes" id="UP000504621"/>
    </source>
</evidence>
<evidence type="ECO:0000256" key="1">
    <source>
        <dbReference type="PROSITE-ProRule" id="PRU00175"/>
    </source>
</evidence>
<dbReference type="RefSeq" id="XP_021290814.1">
    <property type="nucleotide sequence ID" value="XM_021435139.1"/>
</dbReference>
<keyword evidence="1" id="KW-0479">Metal-binding</keyword>
<reference evidence="4" key="1">
    <citation type="submission" date="2025-08" db="UniProtKB">
        <authorList>
            <consortium name="RefSeq"/>
        </authorList>
    </citation>
    <scope>IDENTIFICATION</scope>
    <source>
        <tissue evidence="4">Leaf</tissue>
    </source>
</reference>
<name>A0A6J1AWP0_9ROSI</name>
<keyword evidence="1" id="KW-0863">Zinc-finger</keyword>
<dbReference type="AlphaFoldDB" id="A0A6J1AWP0"/>
<dbReference type="PANTHER" id="PTHR46798:SF3">
    <property type="entry name" value="RING FINGER FAMILY PROTEIN"/>
    <property type="match status" value="1"/>
</dbReference>
<dbReference type="PROSITE" id="PS50089">
    <property type="entry name" value="ZF_RING_2"/>
    <property type="match status" value="1"/>
</dbReference>
<dbReference type="SMART" id="SM00184">
    <property type="entry name" value="RING"/>
    <property type="match status" value="1"/>
</dbReference>
<dbReference type="InterPro" id="IPR044274">
    <property type="entry name" value="RFI2"/>
</dbReference>
<sequence length="284" mass="31540">MATATGSIVCCSICLEEASDNCDRTIVRLRCSHVFHLDCIGSTFNSTGVMRCPNCRQIENGTWRRFGYWNMQDLGEEYWINDDVEDIVWYNPRPRTEEAAFHSDEWARRLSVAHGYNRGVEHSEVVGSNDIYRHSPFRGGVAEFSTNQVTTRFASSGHAAQMESAGHLFAHDNQGSSSPAILASMTNGPIHDNFQWSRPFGNSPPPALHASMASGWGVITGFMGHTSNGIQLDHAGPSSSVQIGFPFHVSSSEQTTDLFHESNVDSAAKLSRKYEQWFAEQSRD</sequence>
<dbReference type="InterPro" id="IPR013083">
    <property type="entry name" value="Znf_RING/FYVE/PHD"/>
</dbReference>
<organism evidence="3 4">
    <name type="scientific">Herrania umbratica</name>
    <dbReference type="NCBI Taxonomy" id="108875"/>
    <lineage>
        <taxon>Eukaryota</taxon>
        <taxon>Viridiplantae</taxon>
        <taxon>Streptophyta</taxon>
        <taxon>Embryophyta</taxon>
        <taxon>Tracheophyta</taxon>
        <taxon>Spermatophyta</taxon>
        <taxon>Magnoliopsida</taxon>
        <taxon>eudicotyledons</taxon>
        <taxon>Gunneridae</taxon>
        <taxon>Pentapetalae</taxon>
        <taxon>rosids</taxon>
        <taxon>malvids</taxon>
        <taxon>Malvales</taxon>
        <taxon>Malvaceae</taxon>
        <taxon>Byttnerioideae</taxon>
        <taxon>Herrania</taxon>
    </lineage>
</organism>
<protein>
    <submittedName>
        <fullName evidence="4">Uncharacterized protein LOC110421539</fullName>
    </submittedName>
</protein>
<dbReference type="PANTHER" id="PTHR46798">
    <property type="entry name" value="OS09G0511500 PROTEIN"/>
    <property type="match status" value="1"/>
</dbReference>
<gene>
    <name evidence="4" type="primary">LOC110421539</name>
</gene>
<dbReference type="CDD" id="cd16448">
    <property type="entry name" value="RING-H2"/>
    <property type="match status" value="1"/>
</dbReference>
<evidence type="ECO:0000259" key="2">
    <source>
        <dbReference type="PROSITE" id="PS50089"/>
    </source>
</evidence>
<dbReference type="InterPro" id="IPR001841">
    <property type="entry name" value="Znf_RING"/>
</dbReference>
<dbReference type="Pfam" id="PF17123">
    <property type="entry name" value="zf-RING_11"/>
    <property type="match status" value="1"/>
</dbReference>
<dbReference type="OrthoDB" id="8062037at2759"/>
<dbReference type="Proteomes" id="UP000504621">
    <property type="component" value="Unplaced"/>
</dbReference>
<dbReference type="GO" id="GO:0004842">
    <property type="term" value="F:ubiquitin-protein transferase activity"/>
    <property type="evidence" value="ECO:0007669"/>
    <property type="project" value="InterPro"/>
</dbReference>
<feature type="domain" description="RING-type" evidence="2">
    <location>
        <begin position="11"/>
        <end position="56"/>
    </location>
</feature>
<keyword evidence="3" id="KW-1185">Reference proteome</keyword>
<dbReference type="GeneID" id="110421539"/>
<dbReference type="Gene3D" id="3.30.40.10">
    <property type="entry name" value="Zinc/RING finger domain, C3HC4 (zinc finger)"/>
    <property type="match status" value="1"/>
</dbReference>
<keyword evidence="1" id="KW-0862">Zinc</keyword>
<dbReference type="SUPFAM" id="SSF57850">
    <property type="entry name" value="RING/U-box"/>
    <property type="match status" value="1"/>
</dbReference>
<dbReference type="GO" id="GO:0008270">
    <property type="term" value="F:zinc ion binding"/>
    <property type="evidence" value="ECO:0007669"/>
    <property type="project" value="UniProtKB-KW"/>
</dbReference>
<accession>A0A6J1AWP0</accession>
<proteinExistence type="predicted"/>